<dbReference type="EMBL" id="QXDC01000006">
    <property type="protein sequence ID" value="RIA35555.1"/>
    <property type="molecule type" value="Genomic_DNA"/>
</dbReference>
<comment type="catalytic activity">
    <reaction evidence="1">
        <text>Hydrolysis of Pro-|-Xaa &gt;&gt; Ala-|-Xaa in oligopeptides.</text>
        <dbReference type="EC" id="3.4.21.26"/>
    </reaction>
</comment>
<feature type="domain" description="Peptidase S9 prolyl oligopeptidase catalytic" evidence="7">
    <location>
        <begin position="470"/>
        <end position="683"/>
    </location>
</feature>
<dbReference type="PANTHER" id="PTHR42881">
    <property type="entry name" value="PROLYL ENDOPEPTIDASE"/>
    <property type="match status" value="1"/>
</dbReference>
<dbReference type="PRINTS" id="PR00862">
    <property type="entry name" value="PROLIGOPTASE"/>
</dbReference>
<comment type="caution">
    <text evidence="9">The sequence shown here is derived from an EMBL/GenBank/DDBJ whole genome shotgun (WGS) entry which is preliminary data.</text>
</comment>
<dbReference type="SUPFAM" id="SSF53474">
    <property type="entry name" value="alpha/beta-Hydrolases"/>
    <property type="match status" value="1"/>
</dbReference>
<gene>
    <name evidence="9" type="ORF">DFR49_4335</name>
</gene>
<dbReference type="SUPFAM" id="SSF50993">
    <property type="entry name" value="Peptidase/esterase 'gauge' domain"/>
    <property type="match status" value="1"/>
</dbReference>
<dbReference type="InterPro" id="IPR001375">
    <property type="entry name" value="Peptidase_S9_cat"/>
</dbReference>
<dbReference type="Proteomes" id="UP000266568">
    <property type="component" value="Unassembled WGS sequence"/>
</dbReference>
<proteinExistence type="inferred from homology"/>
<dbReference type="OrthoDB" id="9801421at2"/>
<dbReference type="EC" id="3.4.21.26" evidence="3"/>
<evidence type="ECO:0000256" key="2">
    <source>
        <dbReference type="ARBA" id="ARBA00005228"/>
    </source>
</evidence>
<evidence type="ECO:0000256" key="5">
    <source>
        <dbReference type="ARBA" id="ARBA00022801"/>
    </source>
</evidence>
<feature type="domain" description="Peptidase S9A N-terminal" evidence="8">
    <location>
        <begin position="10"/>
        <end position="413"/>
    </location>
</feature>
<keyword evidence="6" id="KW-0720">Serine protease</keyword>
<evidence type="ECO:0000256" key="6">
    <source>
        <dbReference type="ARBA" id="ARBA00022825"/>
    </source>
</evidence>
<keyword evidence="5" id="KW-0378">Hydrolase</keyword>
<dbReference type="Gene3D" id="2.130.10.120">
    <property type="entry name" value="Prolyl oligopeptidase, N-terminal domain"/>
    <property type="match status" value="1"/>
</dbReference>
<evidence type="ECO:0000259" key="8">
    <source>
        <dbReference type="Pfam" id="PF02897"/>
    </source>
</evidence>
<dbReference type="GO" id="GO:0004252">
    <property type="term" value="F:serine-type endopeptidase activity"/>
    <property type="evidence" value="ECO:0007669"/>
    <property type="project" value="UniProtKB-EC"/>
</dbReference>
<evidence type="ECO:0000256" key="3">
    <source>
        <dbReference type="ARBA" id="ARBA00011897"/>
    </source>
</evidence>
<keyword evidence="10" id="KW-1185">Reference proteome</keyword>
<reference evidence="9 10" key="1">
    <citation type="submission" date="2018-08" db="EMBL/GenBank/DDBJ databases">
        <title>Genomic Encyclopedia of Type Strains, Phase IV (KMG-IV): sequencing the most valuable type-strain genomes for metagenomic binning, comparative biology and taxonomic classification.</title>
        <authorList>
            <person name="Goeker M."/>
        </authorList>
    </citation>
    <scope>NUCLEOTIDE SEQUENCE [LARGE SCALE GENOMIC DNA]</scope>
    <source>
        <strain evidence="9 10">DSM 25527</strain>
    </source>
</reference>
<dbReference type="PROSITE" id="PS00708">
    <property type="entry name" value="PRO_ENDOPEP_SER"/>
    <property type="match status" value="1"/>
</dbReference>
<organism evidence="9 10">
    <name type="scientific">Hephaestia caeni</name>
    <dbReference type="NCBI Taxonomy" id="645617"/>
    <lineage>
        <taxon>Bacteria</taxon>
        <taxon>Pseudomonadati</taxon>
        <taxon>Pseudomonadota</taxon>
        <taxon>Alphaproteobacteria</taxon>
        <taxon>Sphingomonadales</taxon>
        <taxon>Sphingomonadaceae</taxon>
        <taxon>Hephaestia</taxon>
    </lineage>
</organism>
<name>A0A397NLJ2_9SPHN</name>
<dbReference type="Gene3D" id="3.40.50.1820">
    <property type="entry name" value="alpha/beta hydrolase"/>
    <property type="match status" value="1"/>
</dbReference>
<dbReference type="FunFam" id="3.40.50.1820:FF:000005">
    <property type="entry name" value="Prolyl endopeptidase"/>
    <property type="match status" value="1"/>
</dbReference>
<dbReference type="PANTHER" id="PTHR42881:SF2">
    <property type="entry name" value="PROLYL ENDOPEPTIDASE"/>
    <property type="match status" value="1"/>
</dbReference>
<dbReference type="RefSeq" id="WP_119037719.1">
    <property type="nucleotide sequence ID" value="NZ_QXDC01000006.1"/>
</dbReference>
<evidence type="ECO:0000256" key="4">
    <source>
        <dbReference type="ARBA" id="ARBA00022670"/>
    </source>
</evidence>
<dbReference type="Pfam" id="PF00326">
    <property type="entry name" value="Peptidase_S9"/>
    <property type="match status" value="1"/>
</dbReference>
<dbReference type="GO" id="GO:0006508">
    <property type="term" value="P:proteolysis"/>
    <property type="evidence" value="ECO:0007669"/>
    <property type="project" value="UniProtKB-KW"/>
</dbReference>
<dbReference type="AlphaFoldDB" id="A0A397NLJ2"/>
<dbReference type="GO" id="GO:0005829">
    <property type="term" value="C:cytosol"/>
    <property type="evidence" value="ECO:0007669"/>
    <property type="project" value="TreeGrafter"/>
</dbReference>
<dbReference type="InterPro" id="IPR002470">
    <property type="entry name" value="Peptidase_S9A"/>
</dbReference>
<dbReference type="Pfam" id="PF02897">
    <property type="entry name" value="Peptidase_S9_N"/>
    <property type="match status" value="1"/>
</dbReference>
<dbReference type="InterPro" id="IPR002471">
    <property type="entry name" value="Pept_S9_AS"/>
</dbReference>
<keyword evidence="4" id="KW-0645">Protease</keyword>
<evidence type="ECO:0000256" key="1">
    <source>
        <dbReference type="ARBA" id="ARBA00001070"/>
    </source>
</evidence>
<evidence type="ECO:0000259" key="7">
    <source>
        <dbReference type="Pfam" id="PF00326"/>
    </source>
</evidence>
<dbReference type="InterPro" id="IPR023302">
    <property type="entry name" value="Pept_S9A_N"/>
</dbReference>
<sequence length="687" mass="75688">MTVKLVYPDTKRENVADELFGVSVADPYRWLETDVRDSDRVRAWVEAENAVTDAYIDTLPGRAAFTARMRTLFDYERFGVPVKKGGRYFYLHNSGLQNQPVLYVRETAEGEGRVLIDPNAWAEDGATALAEWLPSEDGTRLLYAVQDGGTDWRTIRVLDVATGEVAADEVRWVKFSAFAWARNGAGFFYSRFPEPAARAEYQAINLNHAIYFHTLGTDQAQDRLVFSTPDRPRLNSVAEITDDGNWLLVTSSEGTDDRYELTAIDLTSARMVKRVIVRGLENHWSLAGNLGSTFYFVTDSGAPRRRIVTMDVASMTRQLREIVPQSEDVLEGAAIIGGVLFAHYLVDVKNEVRRYDLKGAPLGDVALPGIGSVVGFGGEQNDSETFYAFTSFATPTTIYRYDVAADESSVWAAPQVDFNPDDYAVEQTFFASKDGTRVPMFVVGRKDLPARPQPTILYGYGGFNIPVAPAFSTARLAWIEQGGVFAVANIRGGGEYGKEWHDGGRLANKQNSFDDFLAAAEHLIAQGITSRDKLAIQGGSNGGLLVGVVVNQRPDLFAAALPAVGVMDMLRFDKWTAGRYWVDDYGSPAEEAAFRTLHAYSPYHNIQPGRAYPAILATTADTDDRVVPAHTFKYVAALQHADIGDKPHLVRIETRAGHGSGKPTDKIIEEAADTWAFAAKWTGLKVG</sequence>
<comment type="similarity">
    <text evidence="2">Belongs to the peptidase S9A family.</text>
</comment>
<dbReference type="InterPro" id="IPR029058">
    <property type="entry name" value="AB_hydrolase_fold"/>
</dbReference>
<protein>
    <recommendedName>
        <fullName evidence="3">prolyl oligopeptidase</fullName>
        <ecNumber evidence="3">3.4.21.26</ecNumber>
    </recommendedName>
</protein>
<evidence type="ECO:0000313" key="9">
    <source>
        <dbReference type="EMBL" id="RIA35555.1"/>
    </source>
</evidence>
<accession>A0A397NLJ2</accession>
<dbReference type="InterPro" id="IPR051167">
    <property type="entry name" value="Prolyl_oligopep/macrocyclase"/>
</dbReference>
<dbReference type="GO" id="GO:0070012">
    <property type="term" value="F:oligopeptidase activity"/>
    <property type="evidence" value="ECO:0007669"/>
    <property type="project" value="TreeGrafter"/>
</dbReference>
<evidence type="ECO:0000313" key="10">
    <source>
        <dbReference type="Proteomes" id="UP000266568"/>
    </source>
</evidence>